<dbReference type="InterPro" id="IPR051052">
    <property type="entry name" value="Diverse_substrate_MTase"/>
</dbReference>
<sequence length="477" mass="52157">MTLDWTGERFIPGIPGIIELEHMHRYTLALSRAQGMDVLDLASGEGYGSHLLSSVARSVIGVDISSAAIEHAQVTYHVDNLEYRTGSCAAIPVESGTIDLVVSFETIEHHVEHDAMMREILRVLRPDGLLMISSPNRPEFDKMLTGPNEFHVKELNFDEFAGLLGNYFPHIAYYAQRVIAGSTISTFGHQEAGFVNFNAGAKDLEKTPHLARPIYFLALAGFSEPPQLGTSIYENSAGLSPTSQSSSLAAKVYWNEKRAGVASGYSEARTATAWYSADGESQTLTLPFSGDLGSLVGLRLDIADEPTAIVLHGMRLVDPDGHEFWQWPGNTDTFAKASGVAFFREGDDKPYTLFALDDDPQFELALPTEVLAAIRPDCALLLDITPCSLASQLPRLFAHAPSPNHQASASPAAGFEDIAELLHARLDKKSRLIASQKEQIQRLEKAQEQQHQQLLHAESQLALLKGFLIGNGRVKPL</sequence>
<reference evidence="5 6" key="1">
    <citation type="submission" date="2016-10" db="EMBL/GenBank/DDBJ databases">
        <authorList>
            <person name="de Groot N.N."/>
        </authorList>
    </citation>
    <scope>NUCLEOTIDE SEQUENCE [LARGE SCALE GENOMIC DNA]</scope>
    <source>
        <strain evidence="5 6">DSM 381</strain>
    </source>
</reference>
<dbReference type="AlphaFoldDB" id="A0A1I3ZUD5"/>
<dbReference type="RefSeq" id="WP_170854308.1">
    <property type="nucleotide sequence ID" value="NZ_FOSX01000007.1"/>
</dbReference>
<evidence type="ECO:0000256" key="1">
    <source>
        <dbReference type="ARBA" id="ARBA00022603"/>
    </source>
</evidence>
<evidence type="ECO:0000313" key="6">
    <source>
        <dbReference type="Proteomes" id="UP000199579"/>
    </source>
</evidence>
<accession>A0A1I3ZUD5</accession>
<dbReference type="InterPro" id="IPR025714">
    <property type="entry name" value="Methyltranfer_dom"/>
</dbReference>
<evidence type="ECO:0000259" key="4">
    <source>
        <dbReference type="Pfam" id="PF13847"/>
    </source>
</evidence>
<organism evidence="5 6">
    <name type="scientific">Azotobacter beijerinckii</name>
    <dbReference type="NCBI Taxonomy" id="170623"/>
    <lineage>
        <taxon>Bacteria</taxon>
        <taxon>Pseudomonadati</taxon>
        <taxon>Pseudomonadota</taxon>
        <taxon>Gammaproteobacteria</taxon>
        <taxon>Pseudomonadales</taxon>
        <taxon>Pseudomonadaceae</taxon>
        <taxon>Azotobacter</taxon>
    </lineage>
</organism>
<dbReference type="PANTHER" id="PTHR44942:SF4">
    <property type="entry name" value="METHYLTRANSFERASE TYPE 11 DOMAIN-CONTAINING PROTEIN"/>
    <property type="match status" value="1"/>
</dbReference>
<dbReference type="Pfam" id="PF13847">
    <property type="entry name" value="Methyltransf_31"/>
    <property type="match status" value="1"/>
</dbReference>
<protein>
    <submittedName>
        <fullName evidence="5">Methyltransferase domain-containing protein</fullName>
    </submittedName>
</protein>
<dbReference type="EMBL" id="FOSX01000007">
    <property type="protein sequence ID" value="SFK47613.1"/>
    <property type="molecule type" value="Genomic_DNA"/>
</dbReference>
<dbReference type="GO" id="GO:0032259">
    <property type="term" value="P:methylation"/>
    <property type="evidence" value="ECO:0007669"/>
    <property type="project" value="UniProtKB-KW"/>
</dbReference>
<evidence type="ECO:0000256" key="3">
    <source>
        <dbReference type="SAM" id="Coils"/>
    </source>
</evidence>
<evidence type="ECO:0000313" key="5">
    <source>
        <dbReference type="EMBL" id="SFK47613.1"/>
    </source>
</evidence>
<dbReference type="InterPro" id="IPR029063">
    <property type="entry name" value="SAM-dependent_MTases_sf"/>
</dbReference>
<dbReference type="CDD" id="cd02440">
    <property type="entry name" value="AdoMet_MTases"/>
    <property type="match status" value="1"/>
</dbReference>
<proteinExistence type="predicted"/>
<dbReference type="PANTHER" id="PTHR44942">
    <property type="entry name" value="METHYLTRANSF_11 DOMAIN-CONTAINING PROTEIN"/>
    <property type="match status" value="1"/>
</dbReference>
<keyword evidence="1 5" id="KW-0489">Methyltransferase</keyword>
<name>A0A1I3ZUD5_9GAMM</name>
<dbReference type="SUPFAM" id="SSF53335">
    <property type="entry name" value="S-adenosyl-L-methionine-dependent methyltransferases"/>
    <property type="match status" value="1"/>
</dbReference>
<keyword evidence="2 5" id="KW-0808">Transferase</keyword>
<gene>
    <name evidence="5" type="ORF">SAMN04244574_00746</name>
</gene>
<evidence type="ECO:0000256" key="2">
    <source>
        <dbReference type="ARBA" id="ARBA00022679"/>
    </source>
</evidence>
<dbReference type="Gene3D" id="3.40.50.150">
    <property type="entry name" value="Vaccinia Virus protein VP39"/>
    <property type="match status" value="1"/>
</dbReference>
<feature type="domain" description="Methyltransferase" evidence="4">
    <location>
        <begin position="34"/>
        <end position="145"/>
    </location>
</feature>
<dbReference type="GO" id="GO:0008757">
    <property type="term" value="F:S-adenosylmethionine-dependent methyltransferase activity"/>
    <property type="evidence" value="ECO:0007669"/>
    <property type="project" value="InterPro"/>
</dbReference>
<dbReference type="Proteomes" id="UP000199579">
    <property type="component" value="Unassembled WGS sequence"/>
</dbReference>
<feature type="coiled-coil region" evidence="3">
    <location>
        <begin position="426"/>
        <end position="460"/>
    </location>
</feature>
<keyword evidence="3" id="KW-0175">Coiled coil</keyword>